<keyword evidence="8 14" id="KW-0067">ATP-binding</keyword>
<dbReference type="Gene3D" id="2.70.150.10">
    <property type="entry name" value="Calcium-transporting ATPase, cytoplasmic transduction domain A"/>
    <property type="match status" value="1"/>
</dbReference>
<dbReference type="InterPro" id="IPR008250">
    <property type="entry name" value="ATPase_P-typ_transduc_dom_A_sf"/>
</dbReference>
<dbReference type="SUPFAM" id="SSF81665">
    <property type="entry name" value="Calcium ATPase, transmembrane domain M"/>
    <property type="match status" value="1"/>
</dbReference>
<keyword evidence="10" id="KW-1278">Translocase</keyword>
<evidence type="ECO:0000256" key="3">
    <source>
        <dbReference type="ARBA" id="ARBA00022448"/>
    </source>
</evidence>
<dbReference type="Gene3D" id="3.40.1110.10">
    <property type="entry name" value="Calcium-transporting ATPase, cytoplasmic domain N"/>
    <property type="match status" value="1"/>
</dbReference>
<dbReference type="InterPro" id="IPR023298">
    <property type="entry name" value="ATPase_P-typ_TM_dom_sf"/>
</dbReference>
<evidence type="ECO:0000256" key="4">
    <source>
        <dbReference type="ARBA" id="ARBA00022553"/>
    </source>
</evidence>
<dbReference type="EC" id="3.6.3.3" evidence="17"/>
<dbReference type="GO" id="GO:0005524">
    <property type="term" value="F:ATP binding"/>
    <property type="evidence" value="ECO:0007669"/>
    <property type="project" value="UniProtKB-UniRule"/>
</dbReference>
<evidence type="ECO:0000256" key="14">
    <source>
        <dbReference type="RuleBase" id="RU362081"/>
    </source>
</evidence>
<feature type="transmembrane region" description="Helical" evidence="14">
    <location>
        <begin position="672"/>
        <end position="689"/>
    </location>
</feature>
<sequence length="716" mass="77292">MQAIHQPLQGKQQAKQKSAQTPGPNRGKKPNFRAMLQNKEMQAALGSGIMMLIAWGMAPYFSTLSVILYIAAYAIGGWTKAKEGVETLVKDRDLDVNLLMIAASLGAATIGYWNEGAMLIFIFALSGALESYATERSHKDISSLMALKPETALRLEDGQMNVVAIEELKSGDLLLVKPGELIPADGVVYRGSSFINQSSITGESMPVDKSEGDEVYAGTVNGEGALYIEVTKSAAGSLFGKIIKLVEEAQAEVPDSQRFMERFEGIYARIVVGVTLLVIVGTPLLLGWTWNEAFYKAMVFLVVASPCALVSSIMPVMLSAMSSSARRGILFKGGAHMENIAQTKVVAFDKTGTLTMGTPQVTDILTTSNVSREQLLSAVASIENLSMHPLAQAIVERANKENLPLQEAEQVQSITGHGIEGTVNGVVWKIGRLDGATWLQSIQGTQKMQEMQEKQHNQEKNRMQEVQESEMMQTTEKREATETLAVMPESKRETALETTVDEVTVNSAADWEAVCTQLEQEGKTISVVTLNGEFAGLIAMRDMIRPQAAAAVQKLESMGVKVAMLTGDRARSASVIARETGVSLIYADLLPQDKVKQVQALREQYGHVLMVGDGVNDAPALAAATVGMGMGLSGSGTAIEVADAVLMNDNIEEIAWVIGQARRAERTVRHNMWFAITVILALIAGNFLQDVALPLGVIGHEGSTILVILNGLRLLR</sequence>
<keyword evidence="7 14" id="KW-0547">Nucleotide-binding</keyword>
<dbReference type="InterPro" id="IPR027256">
    <property type="entry name" value="P-typ_ATPase_IB"/>
</dbReference>
<feature type="region of interest" description="Disordered" evidence="15">
    <location>
        <begin position="1"/>
        <end position="31"/>
    </location>
</feature>
<dbReference type="InterPro" id="IPR044492">
    <property type="entry name" value="P_typ_ATPase_HD_dom"/>
</dbReference>
<dbReference type="Pfam" id="PF00122">
    <property type="entry name" value="E1-E2_ATPase"/>
    <property type="match status" value="1"/>
</dbReference>
<evidence type="ECO:0000313" key="17">
    <source>
        <dbReference type="EMBL" id="KAA8786148.1"/>
    </source>
</evidence>
<dbReference type="SFLD" id="SFLDG00002">
    <property type="entry name" value="C1.7:_P-type_atpase_like"/>
    <property type="match status" value="1"/>
</dbReference>
<dbReference type="SUPFAM" id="SSF56784">
    <property type="entry name" value="HAD-like"/>
    <property type="match status" value="1"/>
</dbReference>
<dbReference type="GO" id="GO:0019829">
    <property type="term" value="F:ATPase-coupled monoatomic cation transmembrane transporter activity"/>
    <property type="evidence" value="ECO:0007669"/>
    <property type="project" value="InterPro"/>
</dbReference>
<comment type="subcellular location">
    <subcellularLocation>
        <location evidence="1">Cell membrane</location>
        <topology evidence="1">Multi-pass membrane protein</topology>
    </subcellularLocation>
</comment>
<dbReference type="GO" id="GO:0016887">
    <property type="term" value="F:ATP hydrolysis activity"/>
    <property type="evidence" value="ECO:0007669"/>
    <property type="project" value="InterPro"/>
</dbReference>
<evidence type="ECO:0000256" key="12">
    <source>
        <dbReference type="ARBA" id="ARBA00023065"/>
    </source>
</evidence>
<dbReference type="NCBIfam" id="TIGR01525">
    <property type="entry name" value="ATPase-IB_hvy"/>
    <property type="match status" value="1"/>
</dbReference>
<dbReference type="GO" id="GO:0005886">
    <property type="term" value="C:plasma membrane"/>
    <property type="evidence" value="ECO:0007669"/>
    <property type="project" value="UniProtKB-SubCell"/>
</dbReference>
<evidence type="ECO:0000256" key="7">
    <source>
        <dbReference type="ARBA" id="ARBA00022741"/>
    </source>
</evidence>
<dbReference type="InterPro" id="IPR001757">
    <property type="entry name" value="P_typ_ATPase"/>
</dbReference>
<dbReference type="PANTHER" id="PTHR43079:SF1">
    <property type="entry name" value="CADMIUM_ZINC-TRANSPORTING ATPASE HMA1, CHLOROPLASTIC-RELATED"/>
    <property type="match status" value="1"/>
</dbReference>
<evidence type="ECO:0000256" key="6">
    <source>
        <dbReference type="ARBA" id="ARBA00022723"/>
    </source>
</evidence>
<dbReference type="SFLD" id="SFLDF00027">
    <property type="entry name" value="p-type_atpase"/>
    <property type="match status" value="1"/>
</dbReference>
<dbReference type="InterPro" id="IPR018303">
    <property type="entry name" value="ATPase_P-typ_P_site"/>
</dbReference>
<dbReference type="Proteomes" id="UP000323664">
    <property type="component" value="Unassembled WGS sequence"/>
</dbReference>
<dbReference type="PRINTS" id="PR00941">
    <property type="entry name" value="CDATPASE"/>
</dbReference>
<dbReference type="SFLD" id="SFLDS00003">
    <property type="entry name" value="Haloacid_Dehalogenase"/>
    <property type="match status" value="1"/>
</dbReference>
<dbReference type="SUPFAM" id="SSF81660">
    <property type="entry name" value="Metal cation-transporting ATPase, ATP-binding domain N"/>
    <property type="match status" value="1"/>
</dbReference>
<evidence type="ECO:0000256" key="2">
    <source>
        <dbReference type="ARBA" id="ARBA00006024"/>
    </source>
</evidence>
<dbReference type="InterPro" id="IPR023214">
    <property type="entry name" value="HAD_sf"/>
</dbReference>
<keyword evidence="14" id="KW-1003">Cell membrane</keyword>
<evidence type="ECO:0000259" key="16">
    <source>
        <dbReference type="Pfam" id="PF00122"/>
    </source>
</evidence>
<keyword evidence="6 14" id="KW-0479">Metal-binding</keyword>
<evidence type="ECO:0000256" key="10">
    <source>
        <dbReference type="ARBA" id="ARBA00022967"/>
    </source>
</evidence>
<keyword evidence="11 14" id="KW-1133">Transmembrane helix</keyword>
<dbReference type="NCBIfam" id="TIGR01512">
    <property type="entry name" value="ATPase-IB2_Cd"/>
    <property type="match status" value="1"/>
</dbReference>
<dbReference type="RefSeq" id="WP_123065979.1">
    <property type="nucleotide sequence ID" value="NZ_RIAS01000012.1"/>
</dbReference>
<evidence type="ECO:0000256" key="15">
    <source>
        <dbReference type="SAM" id="MobiDB-lite"/>
    </source>
</evidence>
<dbReference type="OrthoDB" id="9813266at2"/>
<dbReference type="PRINTS" id="PR00119">
    <property type="entry name" value="CATATPASE"/>
</dbReference>
<feature type="compositionally biased region" description="Low complexity" evidence="15">
    <location>
        <begin position="9"/>
        <end position="20"/>
    </location>
</feature>
<keyword evidence="3" id="KW-0813">Transport</keyword>
<protein>
    <submittedName>
        <fullName evidence="17">Cadmium-translocating P-type ATPase</fullName>
        <ecNumber evidence="17">3.6.3.3</ecNumber>
    </submittedName>
</protein>
<accession>A0A5M9WXH6</accession>
<dbReference type="InterPro" id="IPR051949">
    <property type="entry name" value="Cation_Transport_ATPase"/>
</dbReference>
<dbReference type="PROSITE" id="PS00154">
    <property type="entry name" value="ATPASE_E1_E2"/>
    <property type="match status" value="1"/>
</dbReference>
<dbReference type="NCBIfam" id="TIGR01494">
    <property type="entry name" value="ATPase_P-type"/>
    <property type="match status" value="2"/>
</dbReference>
<evidence type="ECO:0000256" key="13">
    <source>
        <dbReference type="ARBA" id="ARBA00023136"/>
    </source>
</evidence>
<dbReference type="EMBL" id="RIAS01000012">
    <property type="protein sequence ID" value="KAA8786148.1"/>
    <property type="molecule type" value="Genomic_DNA"/>
</dbReference>
<reference evidence="17 18" key="1">
    <citation type="journal article" date="2019" name="J. Ind. Microbiol. Biotechnol.">
        <title>Paenibacillus amylolyticus 27C64 has a diverse set of carbohydrate-active enzymes and complete pectin deconstruction system.</title>
        <authorList>
            <person name="Keggi C."/>
            <person name="Doran-Peterson J."/>
        </authorList>
    </citation>
    <scope>NUCLEOTIDE SEQUENCE [LARGE SCALE GENOMIC DNA]</scope>
    <source>
        <strain evidence="17 18">27C64</strain>
    </source>
</reference>
<evidence type="ECO:0000256" key="9">
    <source>
        <dbReference type="ARBA" id="ARBA00022842"/>
    </source>
</evidence>
<name>A0A5M9WXH6_PAEAM</name>
<dbReference type="GO" id="GO:0046872">
    <property type="term" value="F:metal ion binding"/>
    <property type="evidence" value="ECO:0007669"/>
    <property type="project" value="UniProtKB-KW"/>
</dbReference>
<dbReference type="InterPro" id="IPR036412">
    <property type="entry name" value="HAD-like_sf"/>
</dbReference>
<evidence type="ECO:0000313" key="18">
    <source>
        <dbReference type="Proteomes" id="UP000323664"/>
    </source>
</evidence>
<feature type="domain" description="P-type ATPase A" evidence="16">
    <location>
        <begin position="147"/>
        <end position="247"/>
    </location>
</feature>
<dbReference type="PANTHER" id="PTHR43079">
    <property type="entry name" value="PROBABLE CADMIUM/ZINC-TRANSPORTING ATPASE HMA1"/>
    <property type="match status" value="1"/>
</dbReference>
<keyword evidence="13 14" id="KW-0472">Membrane</keyword>
<proteinExistence type="inferred from homology"/>
<comment type="caution">
    <text evidence="17">The sequence shown here is derived from an EMBL/GenBank/DDBJ whole genome shotgun (WGS) entry which is preliminary data.</text>
</comment>
<keyword evidence="9" id="KW-0460">Magnesium</keyword>
<feature type="transmembrane region" description="Helical" evidence="14">
    <location>
        <begin position="43"/>
        <end position="76"/>
    </location>
</feature>
<evidence type="ECO:0000256" key="5">
    <source>
        <dbReference type="ARBA" id="ARBA00022692"/>
    </source>
</evidence>
<evidence type="ECO:0000256" key="11">
    <source>
        <dbReference type="ARBA" id="ARBA00022989"/>
    </source>
</evidence>
<dbReference type="Gene3D" id="3.40.50.1000">
    <property type="entry name" value="HAD superfamily/HAD-like"/>
    <property type="match status" value="1"/>
</dbReference>
<dbReference type="FunFam" id="2.70.150.10:FF:000002">
    <property type="entry name" value="Copper-transporting ATPase 1, putative"/>
    <property type="match status" value="1"/>
</dbReference>
<dbReference type="InterPro" id="IPR059000">
    <property type="entry name" value="ATPase_P-type_domA"/>
</dbReference>
<keyword evidence="5 14" id="KW-0812">Transmembrane</keyword>
<dbReference type="AlphaFoldDB" id="A0A5M9WXH6"/>
<gene>
    <name evidence="17" type="primary">cadA</name>
    <name evidence="17" type="ORF">EC604_20110</name>
</gene>
<evidence type="ECO:0000256" key="1">
    <source>
        <dbReference type="ARBA" id="ARBA00004651"/>
    </source>
</evidence>
<dbReference type="Pfam" id="PF00702">
    <property type="entry name" value="Hydrolase"/>
    <property type="match status" value="1"/>
</dbReference>
<evidence type="ECO:0000256" key="8">
    <source>
        <dbReference type="ARBA" id="ARBA00022840"/>
    </source>
</evidence>
<keyword evidence="17" id="KW-0378">Hydrolase</keyword>
<organism evidence="17 18">
    <name type="scientific">Paenibacillus amylolyticus</name>
    <dbReference type="NCBI Taxonomy" id="1451"/>
    <lineage>
        <taxon>Bacteria</taxon>
        <taxon>Bacillati</taxon>
        <taxon>Bacillota</taxon>
        <taxon>Bacilli</taxon>
        <taxon>Bacillales</taxon>
        <taxon>Paenibacillaceae</taxon>
        <taxon>Paenibacillus</taxon>
    </lineage>
</organism>
<feature type="transmembrane region" description="Helical" evidence="14">
    <location>
        <begin position="96"/>
        <end position="129"/>
    </location>
</feature>
<feature type="transmembrane region" description="Helical" evidence="14">
    <location>
        <begin position="266"/>
        <end position="288"/>
    </location>
</feature>
<keyword evidence="4" id="KW-0597">Phosphoprotein</keyword>
<keyword evidence="12" id="KW-0406">Ion transport</keyword>
<dbReference type="InterPro" id="IPR023299">
    <property type="entry name" value="ATPase_P-typ_cyto_dom_N"/>
</dbReference>
<dbReference type="SUPFAM" id="SSF81653">
    <property type="entry name" value="Calcium ATPase, transduction domain A"/>
    <property type="match status" value="1"/>
</dbReference>
<feature type="transmembrane region" description="Helical" evidence="14">
    <location>
        <begin position="294"/>
        <end position="318"/>
    </location>
</feature>
<comment type="similarity">
    <text evidence="2 14">Belongs to the cation transport ATPase (P-type) (TC 3.A.3) family. Type IB subfamily.</text>
</comment>